<evidence type="ECO:0000256" key="1">
    <source>
        <dbReference type="SAM" id="MobiDB-lite"/>
    </source>
</evidence>
<name>A0A4Y2QBQ7_ARAVE</name>
<dbReference type="Proteomes" id="UP000499080">
    <property type="component" value="Unassembled WGS sequence"/>
</dbReference>
<feature type="region of interest" description="Disordered" evidence="1">
    <location>
        <begin position="1"/>
        <end position="42"/>
    </location>
</feature>
<organism evidence="2 3">
    <name type="scientific">Araneus ventricosus</name>
    <name type="common">Orbweaver spider</name>
    <name type="synonym">Epeira ventricosa</name>
    <dbReference type="NCBI Taxonomy" id="182803"/>
    <lineage>
        <taxon>Eukaryota</taxon>
        <taxon>Metazoa</taxon>
        <taxon>Ecdysozoa</taxon>
        <taxon>Arthropoda</taxon>
        <taxon>Chelicerata</taxon>
        <taxon>Arachnida</taxon>
        <taxon>Araneae</taxon>
        <taxon>Araneomorphae</taxon>
        <taxon>Entelegynae</taxon>
        <taxon>Araneoidea</taxon>
        <taxon>Araneidae</taxon>
        <taxon>Araneus</taxon>
    </lineage>
</organism>
<comment type="caution">
    <text evidence="2">The sequence shown here is derived from an EMBL/GenBank/DDBJ whole genome shotgun (WGS) entry which is preliminary data.</text>
</comment>
<evidence type="ECO:0000313" key="2">
    <source>
        <dbReference type="EMBL" id="GBN61009.1"/>
    </source>
</evidence>
<evidence type="ECO:0000313" key="3">
    <source>
        <dbReference type="Proteomes" id="UP000499080"/>
    </source>
</evidence>
<accession>A0A4Y2QBQ7</accession>
<reference evidence="2 3" key="1">
    <citation type="journal article" date="2019" name="Sci. Rep.">
        <title>Orb-weaving spider Araneus ventricosus genome elucidates the spidroin gene catalogue.</title>
        <authorList>
            <person name="Kono N."/>
            <person name="Nakamura H."/>
            <person name="Ohtoshi R."/>
            <person name="Moran D.A.P."/>
            <person name="Shinohara A."/>
            <person name="Yoshida Y."/>
            <person name="Fujiwara M."/>
            <person name="Mori M."/>
            <person name="Tomita M."/>
            <person name="Arakawa K."/>
        </authorList>
    </citation>
    <scope>NUCLEOTIDE SEQUENCE [LARGE SCALE GENOMIC DNA]</scope>
</reference>
<keyword evidence="3" id="KW-1185">Reference proteome</keyword>
<dbReference type="AlphaFoldDB" id="A0A4Y2QBQ7"/>
<proteinExistence type="predicted"/>
<protein>
    <submittedName>
        <fullName evidence="2">Uncharacterized protein</fullName>
    </submittedName>
</protein>
<gene>
    <name evidence="2" type="ORF">AVEN_199603_1</name>
</gene>
<sequence length="110" mass="12280">MRPIPLSEESDRSRADLSCMPQRCGIPSRNPGRANAVRKTKLTRSSRSAPLGVWRATRCDDKDCEYLNVESKISRAYTLHTNLVNCFSAFEEAGRICDAVPLSSLPLETH</sequence>
<dbReference type="EMBL" id="BGPR01137911">
    <property type="protein sequence ID" value="GBN61009.1"/>
    <property type="molecule type" value="Genomic_DNA"/>
</dbReference>